<dbReference type="InterPro" id="IPR008767">
    <property type="entry name" value="Phage_SPP1_head-tail_adaptor"/>
</dbReference>
<organism evidence="1 2">
    <name type="scientific">Enterococcus cecorum</name>
    <dbReference type="NCBI Taxonomy" id="44008"/>
    <lineage>
        <taxon>Bacteria</taxon>
        <taxon>Bacillati</taxon>
        <taxon>Bacillota</taxon>
        <taxon>Bacilli</taxon>
        <taxon>Lactobacillales</taxon>
        <taxon>Enterococcaceae</taxon>
        <taxon>Enterococcus</taxon>
    </lineage>
</organism>
<sequence>MPLINNVNELNERIGIYSITPPSGPEPGDGEEELLFECWAKIRTQNITDIEKNYGTEFQDVIQVVIRQLQDHKITNKMKVMYDGKLYNIFKINPDRAFKDYMVLFVKSMN</sequence>
<dbReference type="Proteomes" id="UP001255696">
    <property type="component" value="Unassembled WGS sequence"/>
</dbReference>
<dbReference type="EMBL" id="JARQBI010000007">
    <property type="protein sequence ID" value="MDT2796477.1"/>
    <property type="molecule type" value="Genomic_DNA"/>
</dbReference>
<protein>
    <submittedName>
        <fullName evidence="1">Phage head closure protein</fullName>
    </submittedName>
</protein>
<evidence type="ECO:0000313" key="1">
    <source>
        <dbReference type="EMBL" id="MDT2796477.1"/>
    </source>
</evidence>
<dbReference type="Gene3D" id="2.40.10.270">
    <property type="entry name" value="Bacteriophage SPP1 head-tail adaptor protein"/>
    <property type="match status" value="1"/>
</dbReference>
<reference evidence="1" key="1">
    <citation type="submission" date="2023-03" db="EMBL/GenBank/DDBJ databases">
        <authorList>
            <person name="Shen W."/>
            <person name="Cai J."/>
        </authorList>
    </citation>
    <scope>NUCLEOTIDE SEQUENCE</scope>
    <source>
        <strain evidence="1">B245-2</strain>
    </source>
</reference>
<dbReference type="RefSeq" id="WP_060470849.1">
    <property type="nucleotide sequence ID" value="NZ_CP010064.1"/>
</dbReference>
<proteinExistence type="predicted"/>
<name>A0AAW8TQQ3_9ENTE</name>
<accession>A0AAW8TQQ3</accession>
<dbReference type="Pfam" id="PF05521">
    <property type="entry name" value="Phage_HCP"/>
    <property type="match status" value="1"/>
</dbReference>
<dbReference type="NCBIfam" id="TIGR01563">
    <property type="entry name" value="gp16_SPP1"/>
    <property type="match status" value="1"/>
</dbReference>
<comment type="caution">
    <text evidence="1">The sequence shown here is derived from an EMBL/GenBank/DDBJ whole genome shotgun (WGS) entry which is preliminary data.</text>
</comment>
<dbReference type="InterPro" id="IPR038666">
    <property type="entry name" value="SSP1_head-tail_sf"/>
</dbReference>
<gene>
    <name evidence="1" type="ORF">P7H47_04205</name>
</gene>
<evidence type="ECO:0000313" key="2">
    <source>
        <dbReference type="Proteomes" id="UP001255696"/>
    </source>
</evidence>
<dbReference type="AlphaFoldDB" id="A0AAW8TQQ3"/>